<dbReference type="AlphaFoldDB" id="A0A2U9BMJ0"/>
<dbReference type="EMBL" id="CP026250">
    <property type="protein sequence ID" value="AWP05191.1"/>
    <property type="molecule type" value="Genomic_DNA"/>
</dbReference>
<name>A0A2U9BMJ0_SCOMX</name>
<keyword evidence="2" id="KW-1185">Reference proteome</keyword>
<sequence length="108" mass="12293">DEIFESSVIGESIRAAQYVIEIPYKMCRRLSDFRSSEGNEGMNRYDTPPHLFTTFTLFLSPPSLCLFLTLYSSEQVFFLVLAGLGQSTARMASSNTVFRPRWVKAEHS</sequence>
<proteinExistence type="predicted"/>
<evidence type="ECO:0000313" key="1">
    <source>
        <dbReference type="EMBL" id="AWP05191.1"/>
    </source>
</evidence>
<organism evidence="1 2">
    <name type="scientific">Scophthalmus maximus</name>
    <name type="common">Turbot</name>
    <name type="synonym">Psetta maxima</name>
    <dbReference type="NCBI Taxonomy" id="52904"/>
    <lineage>
        <taxon>Eukaryota</taxon>
        <taxon>Metazoa</taxon>
        <taxon>Chordata</taxon>
        <taxon>Craniata</taxon>
        <taxon>Vertebrata</taxon>
        <taxon>Euteleostomi</taxon>
        <taxon>Actinopterygii</taxon>
        <taxon>Neopterygii</taxon>
        <taxon>Teleostei</taxon>
        <taxon>Neoteleostei</taxon>
        <taxon>Acanthomorphata</taxon>
        <taxon>Carangaria</taxon>
        <taxon>Pleuronectiformes</taxon>
        <taxon>Pleuronectoidei</taxon>
        <taxon>Scophthalmidae</taxon>
        <taxon>Scophthalmus</taxon>
    </lineage>
</organism>
<feature type="non-terminal residue" evidence="1">
    <location>
        <position position="1"/>
    </location>
</feature>
<gene>
    <name evidence="1" type="ORF">SMAX5B_012982</name>
</gene>
<accession>A0A2U9BMJ0</accession>
<protein>
    <submittedName>
        <fullName evidence="1">Uncharacterized protein</fullName>
    </submittedName>
</protein>
<evidence type="ECO:0000313" key="2">
    <source>
        <dbReference type="Proteomes" id="UP000246464"/>
    </source>
</evidence>
<reference evidence="1 2" key="1">
    <citation type="submission" date="2017-12" db="EMBL/GenBank/DDBJ databases">
        <title>Integrating genomic resources of turbot (Scophthalmus maximus) in depth evaluation of genetic and physical mapping variation across individuals.</title>
        <authorList>
            <person name="Martinez P."/>
        </authorList>
    </citation>
    <scope>NUCLEOTIDE SEQUENCE [LARGE SCALE GENOMIC DNA]</scope>
</reference>
<feature type="non-terminal residue" evidence="1">
    <location>
        <position position="108"/>
    </location>
</feature>
<dbReference type="Proteomes" id="UP000246464">
    <property type="component" value="Chromosome 8"/>
</dbReference>